<dbReference type="SMART" id="SM00382">
    <property type="entry name" value="AAA"/>
    <property type="match status" value="1"/>
</dbReference>
<dbReference type="GO" id="GO:0016887">
    <property type="term" value="F:ATP hydrolysis activity"/>
    <property type="evidence" value="ECO:0007669"/>
    <property type="project" value="InterPro"/>
</dbReference>
<dbReference type="GO" id="GO:0015833">
    <property type="term" value="P:peptide transport"/>
    <property type="evidence" value="ECO:0007669"/>
    <property type="project" value="InterPro"/>
</dbReference>
<dbReference type="EMBL" id="AQQW01000011">
    <property type="protein sequence ID" value="ETW11515.1"/>
    <property type="molecule type" value="Genomic_DNA"/>
</dbReference>
<dbReference type="InterPro" id="IPR017871">
    <property type="entry name" value="ABC_transporter-like_CS"/>
</dbReference>
<keyword evidence="9" id="KW-1185">Reference proteome</keyword>
<reference evidence="8 9" key="1">
    <citation type="journal article" date="2014" name="Antonie Van Leeuwenhoek">
        <title>Roseivivax atlanticus sp. nov., isolated from surface seawater of the Atlantic Ocean.</title>
        <authorList>
            <person name="Li G."/>
            <person name="Lai Q."/>
            <person name="Liu X."/>
            <person name="Sun F."/>
            <person name="Shao Z."/>
        </authorList>
    </citation>
    <scope>NUCLEOTIDE SEQUENCE [LARGE SCALE GENOMIC DNA]</scope>
    <source>
        <strain evidence="8 9">22II-s10s</strain>
    </source>
</reference>
<dbReference type="GO" id="GO:0055085">
    <property type="term" value="P:transmembrane transport"/>
    <property type="evidence" value="ECO:0007669"/>
    <property type="project" value="UniProtKB-ARBA"/>
</dbReference>
<dbReference type="GO" id="GO:0005524">
    <property type="term" value="F:ATP binding"/>
    <property type="evidence" value="ECO:0007669"/>
    <property type="project" value="UniProtKB-KW"/>
</dbReference>
<dbReference type="PATRIC" id="fig|1317118.6.peg.3376"/>
<sequence length="341" mass="36675">MAFDTDPASAGALVQAESLGRNYPQRQGLFGTARAMWAVRDVSLNISAGETVGIVGESGCGKSTLGRMMLGLEDPTTGHVRFDGQDIATLQGATRRKLARRMQMVFQDPFGSLDPRRTVGAQIADGLRTHDIVPASEVGAEVTRLIEQVGLPAEAAKRRPHEFSGGQRQRIAVARALATRPDFIVADEPVSALDVSIQAQVVNLLMDLRRDLNLAMLFISHDLHVVRHLCDRIAVMYLGRIVEIGPAEQVFGTPAHPYTRALLAATPSLDPTRTADEDRILPGELPSPSNPPSGCPFRTRCPLAEEACAAEVPPLTPMAPGWRAACIKAGPIRTADTKEPT</sequence>
<dbReference type="RefSeq" id="WP_043846069.1">
    <property type="nucleotide sequence ID" value="NZ_AQQW01000011.1"/>
</dbReference>
<dbReference type="NCBIfam" id="TIGR01727">
    <property type="entry name" value="oligo_HPY"/>
    <property type="match status" value="1"/>
</dbReference>
<dbReference type="GO" id="GO:0005886">
    <property type="term" value="C:plasma membrane"/>
    <property type="evidence" value="ECO:0007669"/>
    <property type="project" value="UniProtKB-SubCell"/>
</dbReference>
<gene>
    <name evidence="8" type="ORF">ATO8_16410</name>
</gene>
<feature type="region of interest" description="Disordered" evidence="6">
    <location>
        <begin position="272"/>
        <end position="293"/>
    </location>
</feature>
<dbReference type="PANTHER" id="PTHR43776:SF7">
    <property type="entry name" value="D,D-DIPEPTIDE TRANSPORT ATP-BINDING PROTEIN DDPF-RELATED"/>
    <property type="match status" value="1"/>
</dbReference>
<name>W4HHQ0_9RHOB</name>
<evidence type="ECO:0000256" key="1">
    <source>
        <dbReference type="ARBA" id="ARBA00004417"/>
    </source>
</evidence>
<evidence type="ECO:0000256" key="5">
    <source>
        <dbReference type="ARBA" id="ARBA00022840"/>
    </source>
</evidence>
<dbReference type="InterPro" id="IPR027417">
    <property type="entry name" value="P-loop_NTPase"/>
</dbReference>
<protein>
    <submittedName>
        <fullName evidence="8">Peptide ABC transporter ATP-binding protein</fullName>
    </submittedName>
</protein>
<dbReference type="PROSITE" id="PS50893">
    <property type="entry name" value="ABC_TRANSPORTER_2"/>
    <property type="match status" value="1"/>
</dbReference>
<evidence type="ECO:0000313" key="9">
    <source>
        <dbReference type="Proteomes" id="UP000019063"/>
    </source>
</evidence>
<evidence type="ECO:0000256" key="2">
    <source>
        <dbReference type="ARBA" id="ARBA00005417"/>
    </source>
</evidence>
<organism evidence="8 9">
    <name type="scientific">Roseivivax marinus</name>
    <dbReference type="NCBI Taxonomy" id="1379903"/>
    <lineage>
        <taxon>Bacteria</taxon>
        <taxon>Pseudomonadati</taxon>
        <taxon>Pseudomonadota</taxon>
        <taxon>Alphaproteobacteria</taxon>
        <taxon>Rhodobacterales</taxon>
        <taxon>Roseobacteraceae</taxon>
        <taxon>Roseivivax</taxon>
    </lineage>
</organism>
<dbReference type="Pfam" id="PF08352">
    <property type="entry name" value="oligo_HPY"/>
    <property type="match status" value="1"/>
</dbReference>
<comment type="caution">
    <text evidence="8">The sequence shown here is derived from an EMBL/GenBank/DDBJ whole genome shotgun (WGS) entry which is preliminary data.</text>
</comment>
<keyword evidence="5 8" id="KW-0067">ATP-binding</keyword>
<proteinExistence type="inferred from homology"/>
<dbReference type="InterPro" id="IPR003439">
    <property type="entry name" value="ABC_transporter-like_ATP-bd"/>
</dbReference>
<evidence type="ECO:0000256" key="6">
    <source>
        <dbReference type="SAM" id="MobiDB-lite"/>
    </source>
</evidence>
<keyword evidence="4" id="KW-0547">Nucleotide-binding</keyword>
<evidence type="ECO:0000256" key="3">
    <source>
        <dbReference type="ARBA" id="ARBA00022448"/>
    </source>
</evidence>
<dbReference type="PANTHER" id="PTHR43776">
    <property type="entry name" value="TRANSPORT ATP-BINDING PROTEIN"/>
    <property type="match status" value="1"/>
</dbReference>
<dbReference type="CDD" id="cd03257">
    <property type="entry name" value="ABC_NikE_OppD_transporters"/>
    <property type="match status" value="1"/>
</dbReference>
<evidence type="ECO:0000313" key="8">
    <source>
        <dbReference type="EMBL" id="ETW11515.1"/>
    </source>
</evidence>
<dbReference type="STRING" id="1379903.ATO8_16410"/>
<dbReference type="eggNOG" id="COG4608">
    <property type="taxonomic scope" value="Bacteria"/>
</dbReference>
<dbReference type="InterPro" id="IPR013563">
    <property type="entry name" value="Oligopep_ABC_C"/>
</dbReference>
<dbReference type="Proteomes" id="UP000019063">
    <property type="component" value="Unassembled WGS sequence"/>
</dbReference>
<dbReference type="SUPFAM" id="SSF52540">
    <property type="entry name" value="P-loop containing nucleoside triphosphate hydrolases"/>
    <property type="match status" value="1"/>
</dbReference>
<evidence type="ECO:0000259" key="7">
    <source>
        <dbReference type="PROSITE" id="PS50893"/>
    </source>
</evidence>
<feature type="domain" description="ABC transporter" evidence="7">
    <location>
        <begin position="14"/>
        <end position="263"/>
    </location>
</feature>
<dbReference type="PROSITE" id="PS00211">
    <property type="entry name" value="ABC_TRANSPORTER_1"/>
    <property type="match status" value="1"/>
</dbReference>
<comment type="subcellular location">
    <subcellularLocation>
        <location evidence="1">Cell inner membrane</location>
        <topology evidence="1">Peripheral membrane protein</topology>
    </subcellularLocation>
</comment>
<keyword evidence="3" id="KW-0813">Transport</keyword>
<dbReference type="Pfam" id="PF00005">
    <property type="entry name" value="ABC_tran"/>
    <property type="match status" value="1"/>
</dbReference>
<dbReference type="FunFam" id="3.40.50.300:FF:000016">
    <property type="entry name" value="Oligopeptide ABC transporter ATP-binding component"/>
    <property type="match status" value="1"/>
</dbReference>
<accession>W4HHQ0</accession>
<dbReference type="InterPro" id="IPR003593">
    <property type="entry name" value="AAA+_ATPase"/>
</dbReference>
<dbReference type="Gene3D" id="3.40.50.300">
    <property type="entry name" value="P-loop containing nucleotide triphosphate hydrolases"/>
    <property type="match status" value="1"/>
</dbReference>
<evidence type="ECO:0000256" key="4">
    <source>
        <dbReference type="ARBA" id="ARBA00022741"/>
    </source>
</evidence>
<dbReference type="AlphaFoldDB" id="W4HHQ0"/>
<comment type="similarity">
    <text evidence="2">Belongs to the ABC transporter superfamily.</text>
</comment>
<dbReference type="InterPro" id="IPR050319">
    <property type="entry name" value="ABC_transp_ATP-bind"/>
</dbReference>